<sequence length="128" mass="14838">MDVRVAKWMGDKDFSWKLGNGKTTLFWVDKWCGNGILKQDFPRLFSLAKSKNSSIFDYSFNNGFCNVKWDVLFVRPLLDREMEILGHIIERVSSVILVPEVEDQLLWPHDSKGEFSVKLLSKLLLEGE</sequence>
<dbReference type="Proteomes" id="UP000323506">
    <property type="component" value="Chromosome A12"/>
</dbReference>
<accession>A0A5D2E585</accession>
<reference evidence="1 2" key="1">
    <citation type="submission" date="2019-06" db="EMBL/GenBank/DDBJ databases">
        <title>WGS assembly of Gossypium darwinii.</title>
        <authorList>
            <person name="Chen Z.J."/>
            <person name="Sreedasyam A."/>
            <person name="Ando A."/>
            <person name="Song Q."/>
            <person name="De L."/>
            <person name="Hulse-Kemp A."/>
            <person name="Ding M."/>
            <person name="Ye W."/>
            <person name="Kirkbride R."/>
            <person name="Jenkins J."/>
            <person name="Plott C."/>
            <person name="Lovell J."/>
            <person name="Lin Y.-M."/>
            <person name="Vaughn R."/>
            <person name="Liu B."/>
            <person name="Li W."/>
            <person name="Simpson S."/>
            <person name="Scheffler B."/>
            <person name="Saski C."/>
            <person name="Grover C."/>
            <person name="Hu G."/>
            <person name="Conover J."/>
            <person name="Carlson J."/>
            <person name="Shu S."/>
            <person name="Boston L."/>
            <person name="Williams M."/>
            <person name="Peterson D."/>
            <person name="Mcgee K."/>
            <person name="Jones D."/>
            <person name="Wendel J."/>
            <person name="Stelly D."/>
            <person name="Grimwood J."/>
            <person name="Schmutz J."/>
        </authorList>
    </citation>
    <scope>NUCLEOTIDE SEQUENCE [LARGE SCALE GENOMIC DNA]</scope>
    <source>
        <strain evidence="1">1808015.09</strain>
    </source>
</reference>
<evidence type="ECO:0000313" key="2">
    <source>
        <dbReference type="Proteomes" id="UP000323506"/>
    </source>
</evidence>
<gene>
    <name evidence="1" type="ORF">ES288_A12G011300v1</name>
</gene>
<proteinExistence type="predicted"/>
<dbReference type="EMBL" id="CM017699">
    <property type="protein sequence ID" value="TYG88301.1"/>
    <property type="molecule type" value="Genomic_DNA"/>
</dbReference>
<evidence type="ECO:0000313" key="1">
    <source>
        <dbReference type="EMBL" id="TYG88301.1"/>
    </source>
</evidence>
<protein>
    <recommendedName>
        <fullName evidence="3">Reverse transcriptase zinc-binding domain-containing protein</fullName>
    </recommendedName>
</protein>
<dbReference type="PANTHER" id="PTHR36617:SF16">
    <property type="entry name" value="OS04G0516500 PROTEIN"/>
    <property type="match status" value="1"/>
</dbReference>
<keyword evidence="2" id="KW-1185">Reference proteome</keyword>
<name>A0A5D2E585_GOSDA</name>
<evidence type="ECO:0008006" key="3">
    <source>
        <dbReference type="Google" id="ProtNLM"/>
    </source>
</evidence>
<dbReference type="AlphaFoldDB" id="A0A5D2E585"/>
<organism evidence="1 2">
    <name type="scientific">Gossypium darwinii</name>
    <name type="common">Darwin's cotton</name>
    <name type="synonym">Gossypium barbadense var. darwinii</name>
    <dbReference type="NCBI Taxonomy" id="34276"/>
    <lineage>
        <taxon>Eukaryota</taxon>
        <taxon>Viridiplantae</taxon>
        <taxon>Streptophyta</taxon>
        <taxon>Embryophyta</taxon>
        <taxon>Tracheophyta</taxon>
        <taxon>Spermatophyta</taxon>
        <taxon>Magnoliopsida</taxon>
        <taxon>eudicotyledons</taxon>
        <taxon>Gunneridae</taxon>
        <taxon>Pentapetalae</taxon>
        <taxon>rosids</taxon>
        <taxon>malvids</taxon>
        <taxon>Malvales</taxon>
        <taxon>Malvaceae</taxon>
        <taxon>Malvoideae</taxon>
        <taxon>Gossypium</taxon>
    </lineage>
</organism>
<dbReference type="PANTHER" id="PTHR36617">
    <property type="entry name" value="PROTEIN, PUTATIVE-RELATED"/>
    <property type="match status" value="1"/>
</dbReference>